<dbReference type="STRING" id="485917.Phep_1814"/>
<accession>C6XVF7</accession>
<dbReference type="InterPro" id="IPR007712">
    <property type="entry name" value="RelE/ParE_toxin"/>
</dbReference>
<evidence type="ECO:0000256" key="1">
    <source>
        <dbReference type="ARBA" id="ARBA00022649"/>
    </source>
</evidence>
<evidence type="ECO:0000313" key="3">
    <source>
        <dbReference type="Proteomes" id="UP000000852"/>
    </source>
</evidence>
<dbReference type="Proteomes" id="UP000000852">
    <property type="component" value="Chromosome"/>
</dbReference>
<organism evidence="2 3">
    <name type="scientific">Pedobacter heparinus (strain ATCC 13125 / DSM 2366 / CIP 104194 / JCM 7457 / NBRC 12017 / NCIMB 9290 / NRRL B-14731 / HIM 762-3)</name>
    <dbReference type="NCBI Taxonomy" id="485917"/>
    <lineage>
        <taxon>Bacteria</taxon>
        <taxon>Pseudomonadati</taxon>
        <taxon>Bacteroidota</taxon>
        <taxon>Sphingobacteriia</taxon>
        <taxon>Sphingobacteriales</taxon>
        <taxon>Sphingobacteriaceae</taxon>
        <taxon>Pedobacter</taxon>
    </lineage>
</organism>
<dbReference type="OrthoDB" id="595476at2"/>
<evidence type="ECO:0000313" key="2">
    <source>
        <dbReference type="EMBL" id="ACU04023.1"/>
    </source>
</evidence>
<dbReference type="eggNOG" id="COG3668">
    <property type="taxonomic scope" value="Bacteria"/>
</dbReference>
<dbReference type="KEGG" id="phe:Phep_1814"/>
<dbReference type="InterPro" id="IPR035093">
    <property type="entry name" value="RelE/ParE_toxin_dom_sf"/>
</dbReference>
<keyword evidence="1" id="KW-1277">Toxin-antitoxin system</keyword>
<dbReference type="Gene3D" id="3.30.2310.20">
    <property type="entry name" value="RelE-like"/>
    <property type="match status" value="1"/>
</dbReference>
<keyword evidence="3" id="KW-1185">Reference proteome</keyword>
<dbReference type="EMBL" id="CP001681">
    <property type="protein sequence ID" value="ACU04023.1"/>
    <property type="molecule type" value="Genomic_DNA"/>
</dbReference>
<name>C6XVF7_PEDHD</name>
<reference evidence="2 3" key="1">
    <citation type="journal article" date="2009" name="Stand. Genomic Sci.">
        <title>Complete genome sequence of Pedobacter heparinus type strain (HIM 762-3).</title>
        <authorList>
            <person name="Han C."/>
            <person name="Spring S."/>
            <person name="Lapidus A."/>
            <person name="Del Rio T.G."/>
            <person name="Tice H."/>
            <person name="Copeland A."/>
            <person name="Cheng J.F."/>
            <person name="Lucas S."/>
            <person name="Chen F."/>
            <person name="Nolan M."/>
            <person name="Bruce D."/>
            <person name="Goodwin L."/>
            <person name="Pitluck S."/>
            <person name="Ivanova N."/>
            <person name="Mavromatis K."/>
            <person name="Mikhailova N."/>
            <person name="Pati A."/>
            <person name="Chen A."/>
            <person name="Palaniappan K."/>
            <person name="Land M."/>
            <person name="Hauser L."/>
            <person name="Chang Y.J."/>
            <person name="Jeffries C.C."/>
            <person name="Saunders E."/>
            <person name="Chertkov O."/>
            <person name="Brettin T."/>
            <person name="Goker M."/>
            <person name="Rohde M."/>
            <person name="Bristow J."/>
            <person name="Eisen J.A."/>
            <person name="Markowitz V."/>
            <person name="Hugenholtz P."/>
            <person name="Kyrpides N.C."/>
            <person name="Klenk H.P."/>
            <person name="Detter J.C."/>
        </authorList>
    </citation>
    <scope>NUCLEOTIDE SEQUENCE [LARGE SCALE GENOMIC DNA]</scope>
    <source>
        <strain evidence="3">ATCC 13125 / DSM 2366 / CIP 104194 / JCM 7457 / NBRC 12017 / NCIMB 9290 / NRRL B-14731 / HIM 762-3</strain>
    </source>
</reference>
<proteinExistence type="predicted"/>
<gene>
    <name evidence="2" type="ordered locus">Phep_1814</name>
</gene>
<dbReference type="AlphaFoldDB" id="C6XVF7"/>
<dbReference type="RefSeq" id="WP_015807637.1">
    <property type="nucleotide sequence ID" value="NC_013061.1"/>
</dbReference>
<protein>
    <submittedName>
        <fullName evidence="2">Plasmid stabilization system</fullName>
    </submittedName>
</protein>
<dbReference type="HOGENOM" id="CLU_147162_7_0_10"/>
<sequence>MSFVYKLHPEAQKEYEDSVIWYADRNLSAAVGFVDAVERALKLICDYPLLWRNEYKHFYEYNLKKYPFTVIYFIEDSNGTIVVSAIYHQKRIPTNKYRK</sequence>
<dbReference type="Pfam" id="PF05016">
    <property type="entry name" value="ParE_toxin"/>
    <property type="match status" value="1"/>
</dbReference>